<dbReference type="InterPro" id="IPR036890">
    <property type="entry name" value="HATPase_C_sf"/>
</dbReference>
<evidence type="ECO:0000313" key="15">
    <source>
        <dbReference type="EMBL" id="OMP66054.1"/>
    </source>
</evidence>
<dbReference type="PANTHER" id="PTHR45453:SF2">
    <property type="entry name" value="HISTIDINE KINASE"/>
    <property type="match status" value="1"/>
</dbReference>
<evidence type="ECO:0000256" key="7">
    <source>
        <dbReference type="ARBA" id="ARBA00022741"/>
    </source>
</evidence>
<dbReference type="GO" id="GO:0000155">
    <property type="term" value="F:phosphorelay sensor kinase activity"/>
    <property type="evidence" value="ECO:0007669"/>
    <property type="project" value="TreeGrafter"/>
</dbReference>
<dbReference type="GO" id="GO:0016036">
    <property type="term" value="P:cellular response to phosphate starvation"/>
    <property type="evidence" value="ECO:0007669"/>
    <property type="project" value="TreeGrafter"/>
</dbReference>
<keyword evidence="12 13" id="KW-0472">Membrane</keyword>
<evidence type="ECO:0000256" key="12">
    <source>
        <dbReference type="ARBA" id="ARBA00023136"/>
    </source>
</evidence>
<keyword evidence="11" id="KW-0902">Two-component regulatory system</keyword>
<dbReference type="SUPFAM" id="SSF55874">
    <property type="entry name" value="ATPase domain of HSP90 chaperone/DNA topoisomerase II/histidine kinase"/>
    <property type="match status" value="1"/>
</dbReference>
<dbReference type="Proteomes" id="UP000188613">
    <property type="component" value="Unassembled WGS sequence"/>
</dbReference>
<dbReference type="PANTHER" id="PTHR45453">
    <property type="entry name" value="PHOSPHATE REGULON SENSOR PROTEIN PHOR"/>
    <property type="match status" value="1"/>
</dbReference>
<dbReference type="Pfam" id="PF02518">
    <property type="entry name" value="HATPase_c"/>
    <property type="match status" value="1"/>
</dbReference>
<proteinExistence type="predicted"/>
<feature type="domain" description="Histidine kinase" evidence="14">
    <location>
        <begin position="126"/>
        <end position="328"/>
    </location>
</feature>
<keyword evidence="6 13" id="KW-0812">Transmembrane</keyword>
<organism evidence="15 16">
    <name type="scientific">Domibacillus epiphyticus</name>
    <dbReference type="NCBI Taxonomy" id="1714355"/>
    <lineage>
        <taxon>Bacteria</taxon>
        <taxon>Bacillati</taxon>
        <taxon>Bacillota</taxon>
        <taxon>Bacilli</taxon>
        <taxon>Bacillales</taxon>
        <taxon>Bacillaceae</taxon>
        <taxon>Domibacillus</taxon>
    </lineage>
</organism>
<comment type="subcellular location">
    <subcellularLocation>
        <location evidence="2">Cell membrane</location>
        <topology evidence="2">Multi-pass membrane protein</topology>
    </subcellularLocation>
</comment>
<gene>
    <name evidence="15" type="ORF">BTO28_14800</name>
</gene>
<dbReference type="EC" id="2.7.13.3" evidence="3"/>
<keyword evidence="8" id="KW-0418">Kinase</keyword>
<evidence type="ECO:0000256" key="1">
    <source>
        <dbReference type="ARBA" id="ARBA00000085"/>
    </source>
</evidence>
<reference evidence="15 16" key="1">
    <citation type="submission" date="2016-12" db="EMBL/GenBank/DDBJ databases">
        <title>Domibacillus sp. SAB 38T whole genome sequencing.</title>
        <authorList>
            <person name="Verma A."/>
            <person name="Ojha A.K."/>
            <person name="Krishnamurthi S."/>
        </authorList>
    </citation>
    <scope>NUCLEOTIDE SEQUENCE [LARGE SCALE GENOMIC DNA]</scope>
    <source>
        <strain evidence="15 16">SAB 38</strain>
    </source>
</reference>
<keyword evidence="7" id="KW-0547">Nucleotide-binding</keyword>
<evidence type="ECO:0000256" key="9">
    <source>
        <dbReference type="ARBA" id="ARBA00022840"/>
    </source>
</evidence>
<evidence type="ECO:0000256" key="13">
    <source>
        <dbReference type="SAM" id="Phobius"/>
    </source>
</evidence>
<dbReference type="OrthoDB" id="9780487at2"/>
<dbReference type="InterPro" id="IPR050351">
    <property type="entry name" value="BphY/WalK/GraS-like"/>
</dbReference>
<comment type="catalytic activity">
    <reaction evidence="1">
        <text>ATP + protein L-histidine = ADP + protein N-phospho-L-histidine.</text>
        <dbReference type="EC" id="2.7.13.3"/>
    </reaction>
</comment>
<evidence type="ECO:0000256" key="3">
    <source>
        <dbReference type="ARBA" id="ARBA00012438"/>
    </source>
</evidence>
<evidence type="ECO:0000256" key="6">
    <source>
        <dbReference type="ARBA" id="ARBA00022692"/>
    </source>
</evidence>
<evidence type="ECO:0000256" key="8">
    <source>
        <dbReference type="ARBA" id="ARBA00022777"/>
    </source>
</evidence>
<evidence type="ECO:0000256" key="2">
    <source>
        <dbReference type="ARBA" id="ARBA00004651"/>
    </source>
</evidence>
<evidence type="ECO:0000256" key="5">
    <source>
        <dbReference type="ARBA" id="ARBA00022679"/>
    </source>
</evidence>
<dbReference type="GO" id="GO:0005886">
    <property type="term" value="C:plasma membrane"/>
    <property type="evidence" value="ECO:0007669"/>
    <property type="project" value="UniProtKB-SubCell"/>
</dbReference>
<feature type="transmembrane region" description="Helical" evidence="13">
    <location>
        <begin position="41"/>
        <end position="61"/>
    </location>
</feature>
<keyword evidence="4" id="KW-1003">Cell membrane</keyword>
<keyword evidence="5" id="KW-0808">Transferase</keyword>
<evidence type="ECO:0000313" key="16">
    <source>
        <dbReference type="Proteomes" id="UP000188613"/>
    </source>
</evidence>
<dbReference type="InterPro" id="IPR005467">
    <property type="entry name" value="His_kinase_dom"/>
</dbReference>
<name>A0A1V2A5H7_9BACI</name>
<dbReference type="EMBL" id="MSFI01000026">
    <property type="protein sequence ID" value="OMP66054.1"/>
    <property type="molecule type" value="Genomic_DNA"/>
</dbReference>
<keyword evidence="10 13" id="KW-1133">Transmembrane helix</keyword>
<dbReference type="RefSeq" id="WP_076767640.1">
    <property type="nucleotide sequence ID" value="NZ_MSFI01000026.1"/>
</dbReference>
<keyword evidence="16" id="KW-1185">Reference proteome</keyword>
<comment type="caution">
    <text evidence="15">The sequence shown here is derived from an EMBL/GenBank/DDBJ whole genome shotgun (WGS) entry which is preliminary data.</text>
</comment>
<dbReference type="AlphaFoldDB" id="A0A1V2A5H7"/>
<protein>
    <recommendedName>
        <fullName evidence="3">histidine kinase</fullName>
        <ecNumber evidence="3">2.7.13.3</ecNumber>
    </recommendedName>
</protein>
<dbReference type="PROSITE" id="PS50109">
    <property type="entry name" value="HIS_KIN"/>
    <property type="match status" value="1"/>
</dbReference>
<dbReference type="Gene3D" id="3.30.565.10">
    <property type="entry name" value="Histidine kinase-like ATPase, C-terminal domain"/>
    <property type="match status" value="1"/>
</dbReference>
<accession>A0A1V2A5H7</accession>
<dbReference type="GO" id="GO:0004721">
    <property type="term" value="F:phosphoprotein phosphatase activity"/>
    <property type="evidence" value="ECO:0007669"/>
    <property type="project" value="TreeGrafter"/>
</dbReference>
<dbReference type="STRING" id="1714355.BTO28_14800"/>
<dbReference type="SMART" id="SM00387">
    <property type="entry name" value="HATPase_c"/>
    <property type="match status" value="1"/>
</dbReference>
<sequence>MKKMFIKDRISWILFFVIWVAAGDALILLDDGIEIHTESLLYLNILQLILLNLFLIWRFIVETSFYRSLTSMQKHEVGDWNEAVPEAHFGSEEITRETILCASRSLQMQISHLKAEQAEHLDYVTSWVHEVKTPLTAMKLILDDKQGMEDVIDQWMKIYALVDQQLHVARLPDLQHDFILKKVSLQSMVVPEIQDLAKWCIEKNLEIDLVNTDKVVTTDPKWCRFLIRQVLSNAVKYSPVDGKIHITGENESDGRILLRIIDEGNGINPADLPKVFEKGFTGDAGRKSNAATGLGLYLADAVAERLGHLIHIESKRGTTVTIHYFPSNMFDEVTKM</sequence>
<feature type="transmembrane region" description="Helical" evidence="13">
    <location>
        <begin position="12"/>
        <end position="29"/>
    </location>
</feature>
<evidence type="ECO:0000256" key="11">
    <source>
        <dbReference type="ARBA" id="ARBA00023012"/>
    </source>
</evidence>
<keyword evidence="9" id="KW-0067">ATP-binding</keyword>
<dbReference type="InterPro" id="IPR003594">
    <property type="entry name" value="HATPase_dom"/>
</dbReference>
<evidence type="ECO:0000256" key="4">
    <source>
        <dbReference type="ARBA" id="ARBA00022475"/>
    </source>
</evidence>
<evidence type="ECO:0000256" key="10">
    <source>
        <dbReference type="ARBA" id="ARBA00022989"/>
    </source>
</evidence>
<dbReference type="GO" id="GO:0005524">
    <property type="term" value="F:ATP binding"/>
    <property type="evidence" value="ECO:0007669"/>
    <property type="project" value="UniProtKB-KW"/>
</dbReference>
<evidence type="ECO:0000259" key="14">
    <source>
        <dbReference type="PROSITE" id="PS50109"/>
    </source>
</evidence>